<dbReference type="CDD" id="cd06261">
    <property type="entry name" value="TM_PBP2"/>
    <property type="match status" value="1"/>
</dbReference>
<sequence length="283" mass="31480">MNIKNKTTMMISHAILLLLMLLTLFPIIYTFTSSFKTNMELMTEPGRLLPVDPTVENYELIWNSDGFNIGRLLWNSTYYTLINVFISVMISSMAGYVFARGEFFGKKFVFACFTALMFVKTGNITVYPQFDILNALNLNKGLWALMIIHLFGIPVVNIYLVRGFVLSLPKALDEAAQIDGCSFIGTFFKIIMPLLKPILATIAILSFNLYWNDYILPTVFTTTKPEQQTLMVGLMALKSTSGAASNWNLMMAGSVIALLPLLVAYAFGNKYFVSGLAAGAVKG</sequence>
<keyword evidence="2 7" id="KW-0813">Transport</keyword>
<comment type="subcellular location">
    <subcellularLocation>
        <location evidence="1 7">Cell membrane</location>
        <topology evidence="1 7">Multi-pass membrane protein</topology>
    </subcellularLocation>
</comment>
<feature type="transmembrane region" description="Helical" evidence="7">
    <location>
        <begin position="142"/>
        <end position="161"/>
    </location>
</feature>
<dbReference type="PANTHER" id="PTHR43744">
    <property type="entry name" value="ABC TRANSPORTER PERMEASE PROTEIN MG189-RELATED-RELATED"/>
    <property type="match status" value="1"/>
</dbReference>
<evidence type="ECO:0000256" key="5">
    <source>
        <dbReference type="ARBA" id="ARBA00022989"/>
    </source>
</evidence>
<dbReference type="PROSITE" id="PS50928">
    <property type="entry name" value="ABC_TM1"/>
    <property type="match status" value="1"/>
</dbReference>
<dbReference type="AlphaFoldDB" id="A0A9D5M390"/>
<comment type="similarity">
    <text evidence="7">Belongs to the binding-protein-dependent transport system permease family.</text>
</comment>
<evidence type="ECO:0000256" key="1">
    <source>
        <dbReference type="ARBA" id="ARBA00004651"/>
    </source>
</evidence>
<organism evidence="9 10">
    <name type="scientific">Ructibacterium gallinarum</name>
    <dbReference type="NCBI Taxonomy" id="2779355"/>
    <lineage>
        <taxon>Bacteria</taxon>
        <taxon>Bacillati</taxon>
        <taxon>Bacillota</taxon>
        <taxon>Clostridia</taxon>
        <taxon>Eubacteriales</taxon>
        <taxon>Oscillospiraceae</taxon>
        <taxon>Ructibacterium</taxon>
    </lineage>
</organism>
<protein>
    <submittedName>
        <fullName evidence="9">Carbohydrate ABC transporter permease</fullName>
    </submittedName>
</protein>
<evidence type="ECO:0000256" key="6">
    <source>
        <dbReference type="ARBA" id="ARBA00023136"/>
    </source>
</evidence>
<accession>A0A9D5M390</accession>
<keyword evidence="10" id="KW-1185">Reference proteome</keyword>
<feature type="domain" description="ABC transmembrane type-1" evidence="8">
    <location>
        <begin position="73"/>
        <end position="268"/>
    </location>
</feature>
<evidence type="ECO:0000313" key="9">
    <source>
        <dbReference type="EMBL" id="MBE5040718.1"/>
    </source>
</evidence>
<dbReference type="SUPFAM" id="SSF161098">
    <property type="entry name" value="MetI-like"/>
    <property type="match status" value="1"/>
</dbReference>
<dbReference type="EMBL" id="JADCKB010000021">
    <property type="protein sequence ID" value="MBE5040718.1"/>
    <property type="molecule type" value="Genomic_DNA"/>
</dbReference>
<dbReference type="InterPro" id="IPR000515">
    <property type="entry name" value="MetI-like"/>
</dbReference>
<evidence type="ECO:0000256" key="3">
    <source>
        <dbReference type="ARBA" id="ARBA00022475"/>
    </source>
</evidence>
<dbReference type="PANTHER" id="PTHR43744:SF8">
    <property type="entry name" value="SN-GLYCEROL-3-PHOSPHATE TRANSPORT SYSTEM PERMEASE PROTEIN UGPE"/>
    <property type="match status" value="1"/>
</dbReference>
<feature type="transmembrane region" description="Helical" evidence="7">
    <location>
        <begin position="78"/>
        <end position="99"/>
    </location>
</feature>
<evidence type="ECO:0000256" key="4">
    <source>
        <dbReference type="ARBA" id="ARBA00022692"/>
    </source>
</evidence>
<evidence type="ECO:0000313" key="10">
    <source>
        <dbReference type="Proteomes" id="UP000806542"/>
    </source>
</evidence>
<dbReference type="GO" id="GO:0055085">
    <property type="term" value="P:transmembrane transport"/>
    <property type="evidence" value="ECO:0007669"/>
    <property type="project" value="InterPro"/>
</dbReference>
<dbReference type="InterPro" id="IPR035906">
    <property type="entry name" value="MetI-like_sf"/>
</dbReference>
<name>A0A9D5M390_9FIRM</name>
<keyword evidence="6 7" id="KW-0472">Membrane</keyword>
<dbReference type="Proteomes" id="UP000806542">
    <property type="component" value="Unassembled WGS sequence"/>
</dbReference>
<comment type="caution">
    <text evidence="9">The sequence shown here is derived from an EMBL/GenBank/DDBJ whole genome shotgun (WGS) entry which is preliminary data.</text>
</comment>
<evidence type="ECO:0000256" key="2">
    <source>
        <dbReference type="ARBA" id="ARBA00022448"/>
    </source>
</evidence>
<proteinExistence type="inferred from homology"/>
<evidence type="ECO:0000259" key="8">
    <source>
        <dbReference type="PROSITE" id="PS50928"/>
    </source>
</evidence>
<gene>
    <name evidence="9" type="ORF">INF28_09630</name>
</gene>
<evidence type="ECO:0000256" key="7">
    <source>
        <dbReference type="RuleBase" id="RU363032"/>
    </source>
</evidence>
<feature type="transmembrane region" description="Helical" evidence="7">
    <location>
        <begin position="108"/>
        <end position="130"/>
    </location>
</feature>
<keyword evidence="4 7" id="KW-0812">Transmembrane</keyword>
<dbReference type="Pfam" id="PF00528">
    <property type="entry name" value="BPD_transp_1"/>
    <property type="match status" value="1"/>
</dbReference>
<reference evidence="9" key="1">
    <citation type="submission" date="2020-10" db="EMBL/GenBank/DDBJ databases">
        <title>ChiBAC.</title>
        <authorList>
            <person name="Zenner C."/>
            <person name="Hitch T.C.A."/>
            <person name="Clavel T."/>
        </authorList>
    </citation>
    <scope>NUCLEOTIDE SEQUENCE</scope>
    <source>
        <strain evidence="9">DSM 107454</strain>
    </source>
</reference>
<keyword evidence="3" id="KW-1003">Cell membrane</keyword>
<dbReference type="GO" id="GO:0005886">
    <property type="term" value="C:plasma membrane"/>
    <property type="evidence" value="ECO:0007669"/>
    <property type="project" value="UniProtKB-SubCell"/>
</dbReference>
<keyword evidence="5 7" id="KW-1133">Transmembrane helix</keyword>
<feature type="transmembrane region" description="Helical" evidence="7">
    <location>
        <begin position="247"/>
        <end position="267"/>
    </location>
</feature>
<dbReference type="RefSeq" id="WP_226393273.1">
    <property type="nucleotide sequence ID" value="NZ_JADCKB010000021.1"/>
</dbReference>
<dbReference type="Gene3D" id="1.10.3720.10">
    <property type="entry name" value="MetI-like"/>
    <property type="match status" value="1"/>
</dbReference>